<accession>A0ABU2ZYD7</accession>
<evidence type="ECO:0000313" key="9">
    <source>
        <dbReference type="EMBL" id="MDT0602643.1"/>
    </source>
</evidence>
<evidence type="ECO:0000256" key="4">
    <source>
        <dbReference type="ARBA" id="ARBA00022519"/>
    </source>
</evidence>
<evidence type="ECO:0000256" key="5">
    <source>
        <dbReference type="ARBA" id="ARBA00022692"/>
    </source>
</evidence>
<feature type="transmembrane region" description="Helical" evidence="8">
    <location>
        <begin position="61"/>
        <end position="85"/>
    </location>
</feature>
<gene>
    <name evidence="9" type="ORF">RM573_03460</name>
</gene>
<evidence type="ECO:0000256" key="3">
    <source>
        <dbReference type="ARBA" id="ARBA00022475"/>
    </source>
</evidence>
<dbReference type="PANTHER" id="PTHR39342:SF1">
    <property type="entry name" value="UPF0283 MEMBRANE PROTEIN YCJF"/>
    <property type="match status" value="1"/>
</dbReference>
<keyword evidence="7 8" id="KW-0472">Membrane</keyword>
<organism evidence="9 10">
    <name type="scientific">Thalassotalea castellviae</name>
    <dbReference type="NCBI Taxonomy" id="3075612"/>
    <lineage>
        <taxon>Bacteria</taxon>
        <taxon>Pseudomonadati</taxon>
        <taxon>Pseudomonadota</taxon>
        <taxon>Gammaproteobacteria</taxon>
        <taxon>Alteromonadales</taxon>
        <taxon>Colwelliaceae</taxon>
        <taxon>Thalassotalea</taxon>
    </lineage>
</organism>
<reference evidence="9 10" key="1">
    <citation type="submission" date="2023-09" db="EMBL/GenBank/DDBJ databases">
        <authorList>
            <person name="Rey-Velasco X."/>
        </authorList>
    </citation>
    <scope>NUCLEOTIDE SEQUENCE [LARGE SCALE GENOMIC DNA]</scope>
    <source>
        <strain evidence="9 10">W431</strain>
    </source>
</reference>
<dbReference type="InterPro" id="IPR021147">
    <property type="entry name" value="DUF697"/>
</dbReference>
<dbReference type="EMBL" id="JAVRIF010000001">
    <property type="protein sequence ID" value="MDT0602643.1"/>
    <property type="molecule type" value="Genomic_DNA"/>
</dbReference>
<dbReference type="RefSeq" id="WP_311577243.1">
    <property type="nucleotide sequence ID" value="NZ_JAVRIF010000001.1"/>
</dbReference>
<keyword evidence="3" id="KW-1003">Cell membrane</keyword>
<evidence type="ECO:0000313" key="10">
    <source>
        <dbReference type="Proteomes" id="UP001266357"/>
    </source>
</evidence>
<proteinExistence type="inferred from homology"/>
<dbReference type="NCBIfam" id="TIGR01620">
    <property type="entry name" value="hyp_HI0043"/>
    <property type="match status" value="1"/>
</dbReference>
<name>A0ABU2ZYD7_9GAMM</name>
<evidence type="ECO:0000256" key="8">
    <source>
        <dbReference type="SAM" id="Phobius"/>
    </source>
</evidence>
<evidence type="ECO:0000256" key="7">
    <source>
        <dbReference type="ARBA" id="ARBA00023136"/>
    </source>
</evidence>
<sequence length="337" mass="38494">MSEQKEKYQQQILFEEIKTEEDKSDLPYPSQQVILESDEIEIIEPNEELADQVIEKSKPRWLWRIAFFIFMVLVTLEAVEFFMLGFSQEPFIASLYALLLTIISLIVGGTVIKEYRGLRQFKRREKLQKSVKESLFSDDHHKGQQLCQKISEDLPCDLLVQTGETNIDADLTDAEQLRLYSRQVLTSVDKKALDKTCKYSTESVVLVALSPIAIVDMMLMLWRNLKMIDEIAHLYGLKLSYWSRIKLLKQVFINMVYAGATELIADVGTDLIGADLLGKLSARLAQGLGAGMLTARLGLKTMHLCRPIPFEQDAPKLKDVRKQLIGQIKSLTNKDYD</sequence>
<comment type="similarity">
    <text evidence="2">Belongs to the UPF0283 family.</text>
</comment>
<dbReference type="Proteomes" id="UP001266357">
    <property type="component" value="Unassembled WGS sequence"/>
</dbReference>
<feature type="transmembrane region" description="Helical" evidence="8">
    <location>
        <begin position="91"/>
        <end position="112"/>
    </location>
</feature>
<dbReference type="PANTHER" id="PTHR39342">
    <property type="entry name" value="UPF0283 MEMBRANE PROTEIN YCJF"/>
    <property type="match status" value="1"/>
</dbReference>
<dbReference type="InterPro" id="IPR006507">
    <property type="entry name" value="UPF0283"/>
</dbReference>
<comment type="subcellular location">
    <subcellularLocation>
        <location evidence="1">Cell inner membrane</location>
        <topology evidence="1">Multi-pass membrane protein</topology>
    </subcellularLocation>
</comment>
<evidence type="ECO:0000256" key="2">
    <source>
        <dbReference type="ARBA" id="ARBA00008255"/>
    </source>
</evidence>
<keyword evidence="4" id="KW-0997">Cell inner membrane</keyword>
<keyword evidence="5 8" id="KW-0812">Transmembrane</keyword>
<dbReference type="Pfam" id="PF05128">
    <property type="entry name" value="DUF697"/>
    <property type="match status" value="1"/>
</dbReference>
<evidence type="ECO:0000256" key="6">
    <source>
        <dbReference type="ARBA" id="ARBA00022989"/>
    </source>
</evidence>
<feature type="transmembrane region" description="Helical" evidence="8">
    <location>
        <begin position="204"/>
        <end position="222"/>
    </location>
</feature>
<comment type="caution">
    <text evidence="9">The sequence shown here is derived from an EMBL/GenBank/DDBJ whole genome shotgun (WGS) entry which is preliminary data.</text>
</comment>
<keyword evidence="6 8" id="KW-1133">Transmembrane helix</keyword>
<evidence type="ECO:0000256" key="1">
    <source>
        <dbReference type="ARBA" id="ARBA00004429"/>
    </source>
</evidence>
<keyword evidence="10" id="KW-1185">Reference proteome</keyword>
<protein>
    <submittedName>
        <fullName evidence="9">TIGR01620 family protein</fullName>
    </submittedName>
</protein>